<evidence type="ECO:0000256" key="7">
    <source>
        <dbReference type="SAM" id="MobiDB-lite"/>
    </source>
</evidence>
<feature type="compositionally biased region" description="Basic and acidic residues" evidence="7">
    <location>
        <begin position="467"/>
        <end position="483"/>
    </location>
</feature>
<reference evidence="9 10" key="1">
    <citation type="submission" date="2017-03" db="EMBL/GenBank/DDBJ databases">
        <title>Genomes of endolithic fungi from Antarctica.</title>
        <authorList>
            <person name="Coleine C."/>
            <person name="Masonjones S."/>
            <person name="Stajich J.E."/>
        </authorList>
    </citation>
    <scope>NUCLEOTIDE SEQUENCE [LARGE SCALE GENOMIC DNA]</scope>
    <source>
        <strain evidence="9 10">CCFEE 6315</strain>
    </source>
</reference>
<feature type="region of interest" description="Disordered" evidence="7">
    <location>
        <begin position="1"/>
        <end position="78"/>
    </location>
</feature>
<organism evidence="9 10">
    <name type="scientific">Salinomyces thailandicus</name>
    <dbReference type="NCBI Taxonomy" id="706561"/>
    <lineage>
        <taxon>Eukaryota</taxon>
        <taxon>Fungi</taxon>
        <taxon>Dikarya</taxon>
        <taxon>Ascomycota</taxon>
        <taxon>Pezizomycotina</taxon>
        <taxon>Dothideomycetes</taxon>
        <taxon>Dothideomycetidae</taxon>
        <taxon>Mycosphaerellales</taxon>
        <taxon>Teratosphaeriaceae</taxon>
        <taxon>Salinomyces</taxon>
    </lineage>
</organism>
<dbReference type="GO" id="GO:0006887">
    <property type="term" value="P:exocytosis"/>
    <property type="evidence" value="ECO:0007669"/>
    <property type="project" value="UniProtKB-KW"/>
</dbReference>
<dbReference type="GO" id="GO:0030133">
    <property type="term" value="C:transport vesicle"/>
    <property type="evidence" value="ECO:0007669"/>
    <property type="project" value="UniProtKB-SubCell"/>
</dbReference>
<evidence type="ECO:0000259" key="8">
    <source>
        <dbReference type="Pfam" id="PF16528"/>
    </source>
</evidence>
<dbReference type="GO" id="GO:0006893">
    <property type="term" value="P:Golgi to plasma membrane transport"/>
    <property type="evidence" value="ECO:0007669"/>
    <property type="project" value="TreeGrafter"/>
</dbReference>
<accession>A0A4U0UE68</accession>
<dbReference type="GO" id="GO:0015031">
    <property type="term" value="P:protein transport"/>
    <property type="evidence" value="ECO:0007669"/>
    <property type="project" value="UniProtKB-KW"/>
</dbReference>
<feature type="region of interest" description="Disordered" evidence="7">
    <location>
        <begin position="116"/>
        <end position="153"/>
    </location>
</feature>
<feature type="domain" description="Exocyst component Exo84 C-terminal" evidence="8">
    <location>
        <begin position="508"/>
        <end position="707"/>
    </location>
</feature>
<dbReference type="EMBL" id="NAJL01000002">
    <property type="protein sequence ID" value="TKA33808.1"/>
    <property type="molecule type" value="Genomic_DNA"/>
</dbReference>
<dbReference type="InterPro" id="IPR011993">
    <property type="entry name" value="PH-like_dom_sf"/>
</dbReference>
<protein>
    <recommendedName>
        <fullName evidence="3">Exocyst complex component EXO84</fullName>
    </recommendedName>
</protein>
<comment type="subcellular location">
    <subcellularLocation>
        <location evidence="1">Cytoplasmic vesicle</location>
        <location evidence="1">Secretory vesicle</location>
    </subcellularLocation>
</comment>
<keyword evidence="10" id="KW-1185">Reference proteome</keyword>
<feature type="compositionally biased region" description="Basic and acidic residues" evidence="7">
    <location>
        <begin position="121"/>
        <end position="152"/>
    </location>
</feature>
<name>A0A4U0UE68_9PEZI</name>
<evidence type="ECO:0000256" key="2">
    <source>
        <dbReference type="ARBA" id="ARBA00007210"/>
    </source>
</evidence>
<dbReference type="SUPFAM" id="SSF74788">
    <property type="entry name" value="Cullin repeat-like"/>
    <property type="match status" value="1"/>
</dbReference>
<keyword evidence="6" id="KW-0653">Protein transport</keyword>
<dbReference type="GO" id="GO:0000145">
    <property type="term" value="C:exocyst"/>
    <property type="evidence" value="ECO:0007669"/>
    <property type="project" value="InterPro"/>
</dbReference>
<dbReference type="InterPro" id="IPR033961">
    <property type="entry name" value="Exo84"/>
</dbReference>
<dbReference type="Pfam" id="PF25345">
    <property type="entry name" value="PH_EXO84"/>
    <property type="match status" value="1"/>
</dbReference>
<dbReference type="Pfam" id="PF08700">
    <property type="entry name" value="VPS51_Exo84_N"/>
    <property type="match status" value="1"/>
</dbReference>
<evidence type="ECO:0000256" key="5">
    <source>
        <dbReference type="ARBA" id="ARBA00022483"/>
    </source>
</evidence>
<evidence type="ECO:0000256" key="1">
    <source>
        <dbReference type="ARBA" id="ARBA00004398"/>
    </source>
</evidence>
<keyword evidence="5" id="KW-0268">Exocytosis</keyword>
<evidence type="ECO:0000313" key="9">
    <source>
        <dbReference type="EMBL" id="TKA33808.1"/>
    </source>
</evidence>
<dbReference type="InterPro" id="IPR042560">
    <property type="entry name" value="Exo84_C_2"/>
</dbReference>
<gene>
    <name evidence="9" type="ORF">B0A50_00645</name>
</gene>
<dbReference type="OrthoDB" id="642193at2759"/>
<dbReference type="PANTHER" id="PTHR21426:SF12">
    <property type="entry name" value="EXOCYST COMPLEX COMPONENT 8"/>
    <property type="match status" value="1"/>
</dbReference>
<comment type="similarity">
    <text evidence="2">Belongs to the EXO84 family.</text>
</comment>
<dbReference type="Proteomes" id="UP000308549">
    <property type="component" value="Unassembled WGS sequence"/>
</dbReference>
<comment type="caution">
    <text evidence="9">The sequence shown here is derived from an EMBL/GenBank/DDBJ whole genome shotgun (WGS) entry which is preliminary data.</text>
</comment>
<sequence>MSEEKSKGISLRRKKTNRPTISAPRQISQPSVIQSRDRSQDSRNPSLWETQRNGSDATGLSVPVREPRPSLGGEKTSDLVKRRYSTRFVTGAQAGQWGDGGLVPPMPAMPILPARYARSQSRGDSRSPSHDGRSPDRSRGRGRLRVDPRALRDGSLQAPQYVQSILSDATEEDINVYQQELAGLKAHTSAELQHNVYQNRTQFIKISKEADKLRSEMKMLRGLMSDLTTSLGHATNAAGGPDSLSPTSALSLADRKRANRSSVANLEALWSTHLQTLWKRVEGSQKYLPALPGRHIIMESQRWVELNAATWKPRRRVALVLLNDHLLVASEKKRNDLLPGGQGGAAGNRLSMYNPGAVSASSQVQPTTLVAERCWALQDVSLADISSRASASIGHNNSRENNAIANAINIRAGNESLTYAITDSPEKAGLLVAFRKAQEDLRKQMAAEHGQRERHLDELAQLSGRDPRLLKKAAREEAEREKAAGGGGGLQRSNSVLVDAEGRQQSIRWVESQVDGLDIDIALQHSEEAVSRTEKLRKFADSIRGNQTAQDIILAKVDERATKLAQIISRQLAQTSAGAERTKENVSWLLRLGFEDLARITYLSSRTETLRLRTRSLPFTGALPPYLHALAFTTFTLLLHTFRTFSGSFPPSSGSAVVKWGKERVDEFNEVLERQLSGVEAGSEVWVECLRTAREQALVLADVGVDFSSLVGRGLEGEGAGGGAVGVAS</sequence>
<dbReference type="InterPro" id="IPR016159">
    <property type="entry name" value="Cullin_repeat-like_dom_sf"/>
</dbReference>
<dbReference type="Pfam" id="PF16528">
    <property type="entry name" value="Exo84_C"/>
    <property type="match status" value="1"/>
</dbReference>
<dbReference type="PANTHER" id="PTHR21426">
    <property type="entry name" value="EXOCYST COMPLEX COMPONENT 8"/>
    <property type="match status" value="1"/>
</dbReference>
<feature type="compositionally biased region" description="Polar residues" evidence="7">
    <location>
        <begin position="42"/>
        <end position="58"/>
    </location>
</feature>
<proteinExistence type="inferred from homology"/>
<keyword evidence="4" id="KW-0813">Transport</keyword>
<evidence type="ECO:0000256" key="3">
    <source>
        <dbReference type="ARBA" id="ARBA00021269"/>
    </source>
</evidence>
<dbReference type="InterPro" id="IPR032403">
    <property type="entry name" value="Exo84_C"/>
</dbReference>
<dbReference type="Gene3D" id="1.20.58.1210">
    <property type="entry name" value="Exo84p, N-terminal helical domain"/>
    <property type="match status" value="1"/>
</dbReference>
<dbReference type="Gene3D" id="1.20.58.1220">
    <property type="entry name" value="Exo84p, C-terminal helical domain"/>
    <property type="match status" value="1"/>
</dbReference>
<evidence type="ECO:0000313" key="10">
    <source>
        <dbReference type="Proteomes" id="UP000308549"/>
    </source>
</evidence>
<evidence type="ECO:0000256" key="6">
    <source>
        <dbReference type="ARBA" id="ARBA00022927"/>
    </source>
</evidence>
<dbReference type="Gene3D" id="2.30.29.30">
    <property type="entry name" value="Pleckstrin-homology domain (PH domain)/Phosphotyrosine-binding domain (PTB)"/>
    <property type="match status" value="1"/>
</dbReference>
<dbReference type="InterPro" id="IPR042561">
    <property type="entry name" value="Exo84_C_1"/>
</dbReference>
<dbReference type="AlphaFoldDB" id="A0A4U0UE68"/>
<feature type="region of interest" description="Disordered" evidence="7">
    <location>
        <begin position="467"/>
        <end position="493"/>
    </location>
</feature>
<feature type="compositionally biased region" description="Polar residues" evidence="7">
    <location>
        <begin position="18"/>
        <end position="34"/>
    </location>
</feature>
<evidence type="ECO:0000256" key="4">
    <source>
        <dbReference type="ARBA" id="ARBA00022448"/>
    </source>
</evidence>